<gene>
    <name evidence="8" type="ORF">EW145_g8347</name>
</gene>
<dbReference type="AlphaFoldDB" id="A0A4S4K6W8"/>
<sequence length="161" mass="17192">AQVGRRSSRLSLGVDGRAHGGGGGGAAAAQSGGANGPAVNDLVARMLAATKEEVAALWRHPSVRTLVKYRKLRLDESAAFFLENVYRIAEPDYLPATEDILNVRLQTLGVKEHSFDISMSGTRVNWLLYDVGGADIKATQKIIVNVGEAIIRSYITDAGLT</sequence>
<dbReference type="InterPro" id="IPR027417">
    <property type="entry name" value="P-loop_NTPase"/>
</dbReference>
<dbReference type="PANTHER" id="PTHR10218">
    <property type="entry name" value="GTP-BINDING PROTEIN ALPHA SUBUNIT"/>
    <property type="match status" value="1"/>
</dbReference>
<evidence type="ECO:0000256" key="3">
    <source>
        <dbReference type="ARBA" id="ARBA00023134"/>
    </source>
</evidence>
<dbReference type="InterPro" id="IPR001019">
    <property type="entry name" value="Gprotein_alpha_su"/>
</dbReference>
<keyword evidence="6" id="KW-0460">Magnesium</keyword>
<dbReference type="GO" id="GO:0031683">
    <property type="term" value="F:G-protein beta/gamma-subunit complex binding"/>
    <property type="evidence" value="ECO:0007669"/>
    <property type="project" value="InterPro"/>
</dbReference>
<dbReference type="GO" id="GO:0005525">
    <property type="term" value="F:GTP binding"/>
    <property type="evidence" value="ECO:0007669"/>
    <property type="project" value="UniProtKB-KW"/>
</dbReference>
<dbReference type="GO" id="GO:0046872">
    <property type="term" value="F:metal ion binding"/>
    <property type="evidence" value="ECO:0007669"/>
    <property type="project" value="UniProtKB-KW"/>
</dbReference>
<evidence type="ECO:0000313" key="8">
    <source>
        <dbReference type="EMBL" id="THG93558.1"/>
    </source>
</evidence>
<dbReference type="GO" id="GO:0005737">
    <property type="term" value="C:cytoplasm"/>
    <property type="evidence" value="ECO:0007669"/>
    <property type="project" value="TreeGrafter"/>
</dbReference>
<name>A0A4S4K6W8_9AGAM</name>
<dbReference type="Gene3D" id="1.10.400.10">
    <property type="entry name" value="GI Alpha 1, domain 2-like"/>
    <property type="match status" value="1"/>
</dbReference>
<dbReference type="GO" id="GO:0001664">
    <property type="term" value="F:G protein-coupled receptor binding"/>
    <property type="evidence" value="ECO:0007669"/>
    <property type="project" value="TreeGrafter"/>
</dbReference>
<proteinExistence type="predicted"/>
<evidence type="ECO:0000256" key="6">
    <source>
        <dbReference type="PIRSR" id="PIRSR601019-2"/>
    </source>
</evidence>
<comment type="caution">
    <text evidence="8">The sequence shown here is derived from an EMBL/GenBank/DDBJ whole genome shotgun (WGS) entry which is preliminary data.</text>
</comment>
<feature type="binding site" evidence="6">
    <location>
        <position position="107"/>
    </location>
    <ligand>
        <name>Mg(2+)</name>
        <dbReference type="ChEBI" id="CHEBI:18420"/>
    </ligand>
</feature>
<accession>A0A4S4K6W8</accession>
<dbReference type="GO" id="GO:0007188">
    <property type="term" value="P:adenylate cyclase-modulating G protein-coupled receptor signaling pathway"/>
    <property type="evidence" value="ECO:0007669"/>
    <property type="project" value="TreeGrafter"/>
</dbReference>
<evidence type="ECO:0000256" key="1">
    <source>
        <dbReference type="ARBA" id="ARBA00022723"/>
    </source>
</evidence>
<evidence type="ECO:0000313" key="9">
    <source>
        <dbReference type="Proteomes" id="UP000308199"/>
    </source>
</evidence>
<evidence type="ECO:0000256" key="5">
    <source>
        <dbReference type="PIRSR" id="PIRSR601019-1"/>
    </source>
</evidence>
<protein>
    <submittedName>
        <fullName evidence="8">Uncharacterized protein</fullName>
    </submittedName>
</protein>
<feature type="non-terminal residue" evidence="8">
    <location>
        <position position="1"/>
    </location>
</feature>
<feature type="binding site" evidence="5">
    <location>
        <begin position="101"/>
        <end position="107"/>
    </location>
    <ligand>
        <name>GTP</name>
        <dbReference type="ChEBI" id="CHEBI:37565"/>
    </ligand>
</feature>
<keyword evidence="2 5" id="KW-0547">Nucleotide-binding</keyword>
<keyword evidence="3 5" id="KW-0342">GTP-binding</keyword>
<dbReference type="GO" id="GO:0005834">
    <property type="term" value="C:heterotrimeric G-protein complex"/>
    <property type="evidence" value="ECO:0007669"/>
    <property type="project" value="TreeGrafter"/>
</dbReference>
<reference evidence="8 9" key="1">
    <citation type="submission" date="2019-02" db="EMBL/GenBank/DDBJ databases">
        <title>Genome sequencing of the rare red list fungi Phellinidium pouzarii.</title>
        <authorList>
            <person name="Buettner E."/>
            <person name="Kellner H."/>
        </authorList>
    </citation>
    <scope>NUCLEOTIDE SEQUENCE [LARGE SCALE GENOMIC DNA]</scope>
    <source>
        <strain evidence="8 9">DSM 108285</strain>
    </source>
</reference>
<dbReference type="InterPro" id="IPR011025">
    <property type="entry name" value="GproteinA_insert"/>
</dbReference>
<keyword evidence="1 6" id="KW-0479">Metal-binding</keyword>
<dbReference type="Gene3D" id="3.40.50.300">
    <property type="entry name" value="P-loop containing nucleotide triphosphate hydrolases"/>
    <property type="match status" value="1"/>
</dbReference>
<feature type="region of interest" description="Disordered" evidence="7">
    <location>
        <begin position="1"/>
        <end position="33"/>
    </location>
</feature>
<evidence type="ECO:0000256" key="4">
    <source>
        <dbReference type="ARBA" id="ARBA00023224"/>
    </source>
</evidence>
<keyword evidence="9" id="KW-1185">Reference proteome</keyword>
<organism evidence="8 9">
    <name type="scientific">Phellinidium pouzarii</name>
    <dbReference type="NCBI Taxonomy" id="167371"/>
    <lineage>
        <taxon>Eukaryota</taxon>
        <taxon>Fungi</taxon>
        <taxon>Dikarya</taxon>
        <taxon>Basidiomycota</taxon>
        <taxon>Agaricomycotina</taxon>
        <taxon>Agaricomycetes</taxon>
        <taxon>Hymenochaetales</taxon>
        <taxon>Hymenochaetaceae</taxon>
        <taxon>Phellinidium</taxon>
    </lineage>
</organism>
<dbReference type="PANTHER" id="PTHR10218:SF302">
    <property type="entry name" value="GUANINE NUCLEOTIDE-BINDING PROTEIN ALPHA-5 SUBUNIT"/>
    <property type="match status" value="1"/>
</dbReference>
<dbReference type="SUPFAM" id="SSF47895">
    <property type="entry name" value="Transducin (alpha subunit), insertion domain"/>
    <property type="match status" value="1"/>
</dbReference>
<dbReference type="EMBL" id="SGPK01001269">
    <property type="protein sequence ID" value="THG93558.1"/>
    <property type="molecule type" value="Genomic_DNA"/>
</dbReference>
<evidence type="ECO:0000256" key="2">
    <source>
        <dbReference type="ARBA" id="ARBA00022741"/>
    </source>
</evidence>
<dbReference type="Proteomes" id="UP000308199">
    <property type="component" value="Unassembled WGS sequence"/>
</dbReference>
<evidence type="ECO:0000256" key="7">
    <source>
        <dbReference type="SAM" id="MobiDB-lite"/>
    </source>
</evidence>
<dbReference type="OrthoDB" id="5817230at2759"/>
<keyword evidence="4" id="KW-0807">Transducer</keyword>
<dbReference type="GO" id="GO:0003924">
    <property type="term" value="F:GTPase activity"/>
    <property type="evidence" value="ECO:0007669"/>
    <property type="project" value="InterPro"/>
</dbReference>
<dbReference type="Pfam" id="PF00503">
    <property type="entry name" value="G-alpha"/>
    <property type="match status" value="1"/>
</dbReference>